<dbReference type="AlphaFoldDB" id="A0AAU9UBJ5"/>
<accession>A0AAU9UBJ5</accession>
<keyword evidence="2" id="KW-1185">Reference proteome</keyword>
<comment type="caution">
    <text evidence="1">The sequence shown here is derived from an EMBL/GenBank/DDBJ whole genome shotgun (WGS) entry which is preliminary data.</text>
</comment>
<name>A0AAU9UBJ5_EUPED</name>
<sequence>MAAAANIAVLWCNKFDENSSASQLMVQTTSNLIEKDSGMELINDNDQSREACPMKIAKPTGQSPVLSAVTILGEHNYCTKPLGSNKPMTKPTGQSPVLSAVTILGEHNYCTNPLGSNKPSKKLARKEIPREIKYLKHEIVRLRKRGLNFKAKLENAQKMSQNRAFQKITKNMTNPAKIFTMMQFRESVKNPKGRRFTTEEKTLSLSFFKRSAKCYSLLTKQFVLPSKKSLKLLLSSVKLRPRINKIFNTEEEEEELIKLFLIKLNIQ</sequence>
<gene>
    <name evidence="1" type="ORF">EEDITHA_LOCUS11748</name>
</gene>
<organism evidence="1 2">
    <name type="scientific">Euphydryas editha</name>
    <name type="common">Edith's checkerspot</name>
    <dbReference type="NCBI Taxonomy" id="104508"/>
    <lineage>
        <taxon>Eukaryota</taxon>
        <taxon>Metazoa</taxon>
        <taxon>Ecdysozoa</taxon>
        <taxon>Arthropoda</taxon>
        <taxon>Hexapoda</taxon>
        <taxon>Insecta</taxon>
        <taxon>Pterygota</taxon>
        <taxon>Neoptera</taxon>
        <taxon>Endopterygota</taxon>
        <taxon>Lepidoptera</taxon>
        <taxon>Glossata</taxon>
        <taxon>Ditrysia</taxon>
        <taxon>Papilionoidea</taxon>
        <taxon>Nymphalidae</taxon>
        <taxon>Nymphalinae</taxon>
        <taxon>Euphydryas</taxon>
    </lineage>
</organism>
<evidence type="ECO:0000313" key="2">
    <source>
        <dbReference type="Proteomes" id="UP001153954"/>
    </source>
</evidence>
<dbReference type="EMBL" id="CAKOGL010000016">
    <property type="protein sequence ID" value="CAH2096401.1"/>
    <property type="molecule type" value="Genomic_DNA"/>
</dbReference>
<proteinExistence type="predicted"/>
<evidence type="ECO:0000313" key="1">
    <source>
        <dbReference type="EMBL" id="CAH2096401.1"/>
    </source>
</evidence>
<dbReference type="Proteomes" id="UP001153954">
    <property type="component" value="Unassembled WGS sequence"/>
</dbReference>
<reference evidence="1" key="1">
    <citation type="submission" date="2022-03" db="EMBL/GenBank/DDBJ databases">
        <authorList>
            <person name="Tunstrom K."/>
        </authorList>
    </citation>
    <scope>NUCLEOTIDE SEQUENCE</scope>
</reference>
<protein>
    <submittedName>
        <fullName evidence="1">Uncharacterized protein</fullName>
    </submittedName>
</protein>